<dbReference type="Proteomes" id="UP001296923">
    <property type="component" value="Unassembled WGS sequence"/>
</dbReference>
<evidence type="ECO:0000313" key="3">
    <source>
        <dbReference type="Proteomes" id="UP001296923"/>
    </source>
</evidence>
<organism evidence="2 3">
    <name type="scientific">Fictibacillus nanhaiensis</name>
    <dbReference type="NCBI Taxonomy" id="742169"/>
    <lineage>
        <taxon>Bacteria</taxon>
        <taxon>Bacillati</taxon>
        <taxon>Bacillota</taxon>
        <taxon>Bacilli</taxon>
        <taxon>Bacillales</taxon>
        <taxon>Fictibacillaceae</taxon>
        <taxon>Fictibacillus</taxon>
    </lineage>
</organism>
<gene>
    <name evidence="2" type="ORF">JYA63_07995</name>
</gene>
<reference evidence="2 3" key="1">
    <citation type="submission" date="2021-01" db="EMBL/GenBank/DDBJ databases">
        <title>Genome Sequencing of Type Strains.</title>
        <authorList>
            <person name="Lemaire J.F."/>
            <person name="Inderbitzin P."/>
            <person name="Collins S.B."/>
            <person name="Wespe N."/>
            <person name="Knight-Connoni V."/>
        </authorList>
    </citation>
    <scope>NUCLEOTIDE SEQUENCE [LARGE SCALE GENOMIC DNA]</scope>
    <source>
        <strain evidence="2 3">DSM 23009</strain>
    </source>
</reference>
<evidence type="ECO:0000313" key="2">
    <source>
        <dbReference type="EMBL" id="MBN3554200.1"/>
    </source>
</evidence>
<dbReference type="InterPro" id="IPR043129">
    <property type="entry name" value="ATPase_NBD"/>
</dbReference>
<comment type="caution">
    <text evidence="2">The sequence shown here is derived from an EMBL/GenBank/DDBJ whole genome shotgun (WGS) entry which is preliminary data.</text>
</comment>
<dbReference type="EMBL" id="JAFHKR010000038">
    <property type="protein sequence ID" value="MBN3554200.1"/>
    <property type="molecule type" value="Genomic_DNA"/>
</dbReference>
<dbReference type="RefSeq" id="WP_205725244.1">
    <property type="nucleotide sequence ID" value="NZ_JAFHKR010000038.1"/>
</dbReference>
<protein>
    <submittedName>
        <fullName evidence="2">ROK family protein</fullName>
    </submittedName>
</protein>
<proteinExistence type="inferred from homology"/>
<sequence>MVKKYVLAIDVGGTSIECGLFDWSGNLLSTSTLNTMEVLQGDVAEAIAEELRRKMDEKRILLEEVYGLGLGVPGIVDVKNGVVMKAPSLKWNHYPLRKKLQSLLGIPVYIGNDVNTGLLGEVEAGGLQNVQHAIYMMIGTSIGVGLLLNGELYEGQQFSAGEVGYMITDQSVLHDGLNPARPGYGFLSSKAGGFGMAYEYKKKTGNHVSAQELFSLVDKGDDMAKKVVDEAVDQLTSALINMTVILNPEVILLGGGVGRALSPYLQKIDGNLEKHVPYKPKLRISSMQNHSVLYGAFSLCRKTGEKHIKDS</sequence>
<dbReference type="InterPro" id="IPR000600">
    <property type="entry name" value="ROK"/>
</dbReference>
<dbReference type="Pfam" id="PF00480">
    <property type="entry name" value="ROK"/>
    <property type="match status" value="1"/>
</dbReference>
<comment type="similarity">
    <text evidence="1">Belongs to the ROK (NagC/XylR) family.</text>
</comment>
<dbReference type="PANTHER" id="PTHR18964:SF170">
    <property type="entry name" value="SUGAR KINASE"/>
    <property type="match status" value="1"/>
</dbReference>
<name>A0ABS2ZQ97_9BACL</name>
<dbReference type="SUPFAM" id="SSF53067">
    <property type="entry name" value="Actin-like ATPase domain"/>
    <property type="match status" value="1"/>
</dbReference>
<evidence type="ECO:0000256" key="1">
    <source>
        <dbReference type="ARBA" id="ARBA00006479"/>
    </source>
</evidence>
<dbReference type="PANTHER" id="PTHR18964">
    <property type="entry name" value="ROK (REPRESSOR, ORF, KINASE) FAMILY"/>
    <property type="match status" value="1"/>
</dbReference>
<accession>A0ABS2ZQ97</accession>
<keyword evidence="3" id="KW-1185">Reference proteome</keyword>
<dbReference type="Gene3D" id="3.30.420.40">
    <property type="match status" value="2"/>
</dbReference>